<evidence type="ECO:0000313" key="2">
    <source>
        <dbReference type="Proteomes" id="UP000218418"/>
    </source>
</evidence>
<organism evidence="1 2">
    <name type="scientific">Calothrix parasitica NIES-267</name>
    <dbReference type="NCBI Taxonomy" id="1973488"/>
    <lineage>
        <taxon>Bacteria</taxon>
        <taxon>Bacillati</taxon>
        <taxon>Cyanobacteriota</taxon>
        <taxon>Cyanophyceae</taxon>
        <taxon>Nostocales</taxon>
        <taxon>Calotrichaceae</taxon>
        <taxon>Calothrix</taxon>
    </lineage>
</organism>
<protein>
    <submittedName>
        <fullName evidence="1">Uncharacterized protein</fullName>
    </submittedName>
</protein>
<dbReference type="Proteomes" id="UP000218418">
    <property type="component" value="Chromosome"/>
</dbReference>
<reference evidence="1 2" key="1">
    <citation type="submission" date="2017-06" db="EMBL/GenBank/DDBJ databases">
        <title>Genome sequencing of cyanobaciteial culture collection at National Institute for Environmental Studies (NIES).</title>
        <authorList>
            <person name="Hirose Y."/>
            <person name="Shimura Y."/>
            <person name="Fujisawa T."/>
            <person name="Nakamura Y."/>
            <person name="Kawachi M."/>
        </authorList>
    </citation>
    <scope>NUCLEOTIDE SEQUENCE [LARGE SCALE GENOMIC DNA]</scope>
    <source>
        <strain evidence="1 2">NIES-267</strain>
    </source>
</reference>
<proteinExistence type="predicted"/>
<name>A0A1Z4LJK1_9CYAN</name>
<gene>
    <name evidence="1" type="ORF">NIES267_07540</name>
</gene>
<accession>A0A1Z4LJK1</accession>
<dbReference type="AlphaFoldDB" id="A0A1Z4LJK1"/>
<dbReference type="EMBL" id="AP018227">
    <property type="protein sequence ID" value="BAY81278.1"/>
    <property type="molecule type" value="Genomic_DNA"/>
</dbReference>
<evidence type="ECO:0000313" key="1">
    <source>
        <dbReference type="EMBL" id="BAY81278.1"/>
    </source>
</evidence>
<dbReference type="OrthoDB" id="489312at2"/>
<sequence>MFSNRRNSQQNQSPTLFRHGDVLLSPIATIPTGVQKLAGTTLAHGEVTGHSHRIQQKDAVQLWGRGNELFLEVKEASVTLIHEEHRAIELSQGVYRVWKQREYRPDAYVEVED</sequence>
<keyword evidence="2" id="KW-1185">Reference proteome</keyword>